<dbReference type="Pfam" id="PF07519">
    <property type="entry name" value="Tannase"/>
    <property type="match status" value="1"/>
</dbReference>
<evidence type="ECO:0000313" key="10">
    <source>
        <dbReference type="EMBL" id="TXB95666.1"/>
    </source>
</evidence>
<evidence type="ECO:0000256" key="8">
    <source>
        <dbReference type="RuleBase" id="RU361238"/>
    </source>
</evidence>
<evidence type="ECO:0000256" key="1">
    <source>
        <dbReference type="ARBA" id="ARBA00006249"/>
    </source>
</evidence>
<dbReference type="Proteomes" id="UP000321331">
    <property type="component" value="Unassembled WGS sequence"/>
</dbReference>
<comment type="caution">
    <text evidence="10">The sequence shown here is derived from an EMBL/GenBank/DDBJ whole genome shotgun (WGS) entry which is preliminary data.</text>
</comment>
<dbReference type="PANTHER" id="PTHR33938">
    <property type="entry name" value="FERULOYL ESTERASE B-RELATED"/>
    <property type="match status" value="1"/>
</dbReference>
<gene>
    <name evidence="10" type="ORF">FocTR4_00016311</name>
</gene>
<reference evidence="10 11" key="1">
    <citation type="submission" date="2019-07" db="EMBL/GenBank/DDBJ databases">
        <title>The First High-Quality Draft Genome Sequence of the Causal Agent of the Current Panama Disease Epidemic.</title>
        <authorList>
            <person name="Warmington R.J."/>
            <person name="Kay W."/>
            <person name="Jeffries A."/>
            <person name="Bebber D."/>
            <person name="Moore K."/>
            <person name="Studholme D.J."/>
        </authorList>
    </citation>
    <scope>NUCLEOTIDE SEQUENCE [LARGE SCALE GENOMIC DNA]</scope>
    <source>
        <strain evidence="10 11">TR4</strain>
    </source>
</reference>
<dbReference type="InterPro" id="IPR011118">
    <property type="entry name" value="Tannase/feruloyl_esterase"/>
</dbReference>
<dbReference type="InterPro" id="IPR029058">
    <property type="entry name" value="AB_hydrolase_fold"/>
</dbReference>
<evidence type="ECO:0000256" key="2">
    <source>
        <dbReference type="ARBA" id="ARBA00022487"/>
    </source>
</evidence>
<evidence type="ECO:0000313" key="11">
    <source>
        <dbReference type="Proteomes" id="UP000321331"/>
    </source>
</evidence>
<evidence type="ECO:0000256" key="6">
    <source>
        <dbReference type="ARBA" id="ARBA00022837"/>
    </source>
</evidence>
<proteinExistence type="inferred from homology"/>
<comment type="similarity">
    <text evidence="1 8">Belongs to the tannase family.</text>
</comment>
<dbReference type="Pfam" id="PF13489">
    <property type="entry name" value="Methyltransf_23"/>
    <property type="match status" value="1"/>
</dbReference>
<dbReference type="EC" id="3.1.1.-" evidence="8"/>
<dbReference type="CDD" id="cd02440">
    <property type="entry name" value="AdoMet_MTases"/>
    <property type="match status" value="1"/>
</dbReference>
<dbReference type="InterPro" id="IPR029063">
    <property type="entry name" value="SAM-dependent_MTases_sf"/>
</dbReference>
<dbReference type="GO" id="GO:0030600">
    <property type="term" value="F:feruloyl esterase activity"/>
    <property type="evidence" value="ECO:0007669"/>
    <property type="project" value="UniProtKB-ARBA"/>
</dbReference>
<feature type="region of interest" description="Disordered" evidence="9">
    <location>
        <begin position="1"/>
        <end position="24"/>
    </location>
</feature>
<dbReference type="PANTHER" id="PTHR33938:SF8">
    <property type="entry name" value="CARBOXYLIC ESTER HYDROLASE"/>
    <property type="match status" value="1"/>
</dbReference>
<name>A0A5C6SAZ3_FUSOC</name>
<keyword evidence="2" id="KW-0719">Serine esterase</keyword>
<dbReference type="SUPFAM" id="SSF53474">
    <property type="entry name" value="alpha/beta-Hydrolases"/>
    <property type="match status" value="1"/>
</dbReference>
<dbReference type="Gene3D" id="3.40.50.150">
    <property type="entry name" value="Vaccinia Virus protein VP39"/>
    <property type="match status" value="1"/>
</dbReference>
<dbReference type="GO" id="GO:0046872">
    <property type="term" value="F:metal ion binding"/>
    <property type="evidence" value="ECO:0007669"/>
    <property type="project" value="UniProtKB-KW"/>
</dbReference>
<accession>A0A5C6SAZ3</accession>
<organism evidence="10 11">
    <name type="scientific">Fusarium oxysporum f. sp. cubense</name>
    <dbReference type="NCBI Taxonomy" id="61366"/>
    <lineage>
        <taxon>Eukaryota</taxon>
        <taxon>Fungi</taxon>
        <taxon>Dikarya</taxon>
        <taxon>Ascomycota</taxon>
        <taxon>Pezizomycotina</taxon>
        <taxon>Sordariomycetes</taxon>
        <taxon>Hypocreomycetidae</taxon>
        <taxon>Hypocreales</taxon>
        <taxon>Nectriaceae</taxon>
        <taxon>Fusarium</taxon>
        <taxon>Fusarium oxysporum species complex</taxon>
    </lineage>
</organism>
<evidence type="ECO:0000256" key="9">
    <source>
        <dbReference type="SAM" id="MobiDB-lite"/>
    </source>
</evidence>
<evidence type="ECO:0000256" key="7">
    <source>
        <dbReference type="ARBA" id="ARBA00023157"/>
    </source>
</evidence>
<keyword evidence="4" id="KW-0732">Signal</keyword>
<sequence length="842" mass="93040">MSDNPTTPEVQVDENTTSDSDSVFTADSVGATTSIASSVLKYKWKHGRRYHSDRAGQYSFPNDDQEQDRLDMIHHVFCRTVKDRLFLAPIASEGLNVLDIGTGTGIWAIQFGDEHPSATVVGNDLSPIQPDWVPPNVKFIVDDVEAEWVEPIPYDYIHCRYMAGSIKDWPRLLRQAYANLKPGGWIELQETANTLYSEDDSIKPDNALVQMMDHLKLACDKIGRTMDPAPSFQQWAKEAGFASVKEERFKLPIGPWPKDERLKEIGTLMGVNMREGVAAFTAVLFTDVLGWSREEVELFNARVREASRDSAKPQRHFVTMLSSNLSAISFAFMFQGFQSVLAKPTCTDHTFHSIKLTNAKILSISTNLTNAELPSFPTNEWPNNSTDPFPVCQVTVQYTHPGWNDTINTYVTLPVSGWNGRFVGVGGGGWSTGDLPDLAQPASNGYAAVTTDGGHLLANRQELDWALDSTGNLNWPALQNFAAVSLDDAATLGKAVTAAYYGKKPRYSYWNGCSTGGRQGHMMAQRYPTQYNGVLATASAFNWDKFVTSEYWPQVVMHKLDYYPPICELNAITKAAIEACDQLDGVKDGVISNPDLCKFDPKSVVGKSVECTNPSGTIKISKKGAEVARLTWRGPETEDGKFLWYGLDRGADLSGLANTTCTSLKDCTSSPFAIAQDWLTTFLLQDQSASLEDLSHAEYSKLFRQSVNRFASVMGTSDPDLTDFKKAGGKLISWHGTADQLIPHKGSVDYYKRVLEEDSSATDYYRFFEAPGVGHCKGGDGWYPGSAFDALVKWVEHGKAPETLYAETVGTEKRRAVELCAYPKRLTYKGGNPDVASSFACK</sequence>
<keyword evidence="6" id="KW-0106">Calcium</keyword>
<keyword evidence="5 8" id="KW-0378">Hydrolase</keyword>
<dbReference type="SUPFAM" id="SSF53335">
    <property type="entry name" value="S-adenosyl-L-methionine-dependent methyltransferases"/>
    <property type="match status" value="1"/>
</dbReference>
<protein>
    <recommendedName>
        <fullName evidence="8">Carboxylic ester hydrolase</fullName>
        <ecNumber evidence="8">3.1.1.-</ecNumber>
    </recommendedName>
</protein>
<evidence type="ECO:0000256" key="5">
    <source>
        <dbReference type="ARBA" id="ARBA00022801"/>
    </source>
</evidence>
<dbReference type="EMBL" id="VMNF01000015">
    <property type="protein sequence ID" value="TXB95666.1"/>
    <property type="molecule type" value="Genomic_DNA"/>
</dbReference>
<keyword evidence="7" id="KW-1015">Disulfide bond</keyword>
<evidence type="ECO:0000256" key="3">
    <source>
        <dbReference type="ARBA" id="ARBA00022723"/>
    </source>
</evidence>
<keyword evidence="3" id="KW-0479">Metal-binding</keyword>
<dbReference type="AlphaFoldDB" id="A0A5C6SAZ3"/>
<evidence type="ECO:0000256" key="4">
    <source>
        <dbReference type="ARBA" id="ARBA00022729"/>
    </source>
</evidence>